<dbReference type="GO" id="GO:0015074">
    <property type="term" value="P:DNA integration"/>
    <property type="evidence" value="ECO:0007669"/>
    <property type="project" value="InterPro"/>
</dbReference>
<dbReference type="Gene3D" id="1.10.150.130">
    <property type="match status" value="1"/>
</dbReference>
<dbReference type="STRING" id="551995.SAMN05192574_103558"/>
<dbReference type="Pfam" id="PF00589">
    <property type="entry name" value="Phage_integrase"/>
    <property type="match status" value="1"/>
</dbReference>
<proteinExistence type="inferred from homology"/>
<evidence type="ECO:0000313" key="6">
    <source>
        <dbReference type="Proteomes" id="UP000198942"/>
    </source>
</evidence>
<dbReference type="Gene3D" id="1.10.443.10">
    <property type="entry name" value="Intergrase catalytic core"/>
    <property type="match status" value="1"/>
</dbReference>
<keyword evidence="2" id="KW-0238">DNA-binding</keyword>
<dbReference type="GO" id="GO:0006310">
    <property type="term" value="P:DNA recombination"/>
    <property type="evidence" value="ECO:0007669"/>
    <property type="project" value="UniProtKB-KW"/>
</dbReference>
<dbReference type="InterPro" id="IPR035386">
    <property type="entry name" value="Arm-DNA-bind_5"/>
</dbReference>
<dbReference type="InterPro" id="IPR002104">
    <property type="entry name" value="Integrase_catalytic"/>
</dbReference>
<name>A0A1H8HM69_9SPHI</name>
<dbReference type="InterPro" id="IPR025269">
    <property type="entry name" value="SAM-like_dom"/>
</dbReference>
<dbReference type="PANTHER" id="PTHR30349">
    <property type="entry name" value="PHAGE INTEGRASE-RELATED"/>
    <property type="match status" value="1"/>
</dbReference>
<dbReference type="InterPro" id="IPR050090">
    <property type="entry name" value="Tyrosine_recombinase_XerCD"/>
</dbReference>
<protein>
    <submittedName>
        <fullName evidence="5">Site-specific recombinase XerD</fullName>
    </submittedName>
</protein>
<dbReference type="InterPro" id="IPR010998">
    <property type="entry name" value="Integrase_recombinase_N"/>
</dbReference>
<gene>
    <name evidence="5" type="ORF">SAMN05192574_103558</name>
</gene>
<keyword evidence="3" id="KW-0233">DNA recombination</keyword>
<dbReference type="InterPro" id="IPR013762">
    <property type="entry name" value="Integrase-like_cat_sf"/>
</dbReference>
<dbReference type="CDD" id="cd01185">
    <property type="entry name" value="INTN1_C_like"/>
    <property type="match status" value="1"/>
</dbReference>
<evidence type="ECO:0000259" key="4">
    <source>
        <dbReference type="PROSITE" id="PS51898"/>
    </source>
</evidence>
<dbReference type="SUPFAM" id="SSF56349">
    <property type="entry name" value="DNA breaking-rejoining enzymes"/>
    <property type="match status" value="1"/>
</dbReference>
<dbReference type="Proteomes" id="UP000198942">
    <property type="component" value="Unassembled WGS sequence"/>
</dbReference>
<evidence type="ECO:0000256" key="3">
    <source>
        <dbReference type="ARBA" id="ARBA00023172"/>
    </source>
</evidence>
<dbReference type="Pfam" id="PF13102">
    <property type="entry name" value="Phage_int_SAM_5"/>
    <property type="match status" value="1"/>
</dbReference>
<dbReference type="EMBL" id="FOCL01000003">
    <property type="protein sequence ID" value="SEN57204.1"/>
    <property type="molecule type" value="Genomic_DNA"/>
</dbReference>
<dbReference type="InterPro" id="IPR011010">
    <property type="entry name" value="DNA_brk_join_enz"/>
</dbReference>
<dbReference type="PANTHER" id="PTHR30349:SF64">
    <property type="entry name" value="PROPHAGE INTEGRASE INTD-RELATED"/>
    <property type="match status" value="1"/>
</dbReference>
<evidence type="ECO:0000313" key="5">
    <source>
        <dbReference type="EMBL" id="SEN57204.1"/>
    </source>
</evidence>
<reference evidence="6" key="1">
    <citation type="submission" date="2016-10" db="EMBL/GenBank/DDBJ databases">
        <authorList>
            <person name="Varghese N."/>
            <person name="Submissions S."/>
        </authorList>
    </citation>
    <scope>NUCLEOTIDE SEQUENCE [LARGE SCALE GENOMIC DNA]</scope>
    <source>
        <strain evidence="6">Gh-48</strain>
    </source>
</reference>
<evidence type="ECO:0000256" key="1">
    <source>
        <dbReference type="ARBA" id="ARBA00008857"/>
    </source>
</evidence>
<accession>A0A1H8HM69</accession>
<organism evidence="5 6">
    <name type="scientific">Mucilaginibacter gossypiicola</name>
    <dbReference type="NCBI Taxonomy" id="551995"/>
    <lineage>
        <taxon>Bacteria</taxon>
        <taxon>Pseudomonadati</taxon>
        <taxon>Bacteroidota</taxon>
        <taxon>Sphingobacteriia</taxon>
        <taxon>Sphingobacteriales</taxon>
        <taxon>Sphingobacteriaceae</taxon>
        <taxon>Mucilaginibacter</taxon>
    </lineage>
</organism>
<dbReference type="PROSITE" id="PS51898">
    <property type="entry name" value="TYR_RECOMBINASE"/>
    <property type="match status" value="1"/>
</dbReference>
<dbReference type="GO" id="GO:0003677">
    <property type="term" value="F:DNA binding"/>
    <property type="evidence" value="ECO:0007669"/>
    <property type="project" value="UniProtKB-KW"/>
</dbReference>
<dbReference type="AlphaFoldDB" id="A0A1H8HM69"/>
<evidence type="ECO:0000256" key="2">
    <source>
        <dbReference type="ARBA" id="ARBA00023125"/>
    </source>
</evidence>
<sequence length="431" mass="48945">MKSNQKLAILFWIRKSKANKYGMAPIYARVTINGEEENISISKNALPDTWNVKEKKVAASVPDAKAINLKIALVENDLNRHFILLQSQYDVVTPIMLKNSYLGKAVNDKGSDSKANQSNRINTLLGAFSEFITHFELMVKIKMRSHETLKHWRTTKSKVSEFINLKLGLTDLDLTDLRASFAPQFYKFLTLEVEEPLSEITAKMHVKKSKQIAEYCVTNEWMDKNPLKGFKCGGGEKEVLPLEMADVYAIHQKQIDVERLAEVRDAFIFQCFTGYAFQDIYGLTPENIILVGSNGERWLSKERGKTGVSEMVPILPIVEDLITKYANHPYCIKNNCIIPINSNAKYNAYLKELAVICGVNQKLNTHLARHTFADMMLNNGVPLEDVSKMLGHKSIRTTIRYCRVKKFRISTNVAKVKSILFTETGQLKQVS</sequence>
<dbReference type="OrthoDB" id="892893at2"/>
<feature type="domain" description="Tyr recombinase" evidence="4">
    <location>
        <begin position="237"/>
        <end position="415"/>
    </location>
</feature>
<comment type="similarity">
    <text evidence="1">Belongs to the 'phage' integrase family.</text>
</comment>
<dbReference type="Pfam" id="PF17293">
    <property type="entry name" value="Arm-DNA-bind_5"/>
    <property type="match status" value="1"/>
</dbReference>
<keyword evidence="6" id="KW-1185">Reference proteome</keyword>
<dbReference type="RefSeq" id="WP_091210869.1">
    <property type="nucleotide sequence ID" value="NZ_FOCL01000003.1"/>
</dbReference>